<dbReference type="PANTHER" id="PTHR23521:SF3">
    <property type="entry name" value="MFS TRANSPORTER"/>
    <property type="match status" value="1"/>
</dbReference>
<dbReference type="InterPro" id="IPR020846">
    <property type="entry name" value="MFS_dom"/>
</dbReference>
<keyword evidence="1 4" id="KW-0812">Transmembrane</keyword>
<sequence>MPAPLLAVVPVLVAVFILIAGNGLLTTLVPLRGTQEGFSPTDIGAIGSVYFSGMLIGTWVTPAIVRRAGHIRAFSALAAVAAVACLGFAIFVSPVVWMVLRGLIGFCFAGLYAIVEAWINAKADDGNRGRMLGLYNIVNFSGSASGQQLLRLDSPRSFTLFSGAAAFLMFALVPLAMTRAEAPPLPAKGRLDILGLFRTSPIGAVGILLVGFANGAFWSLAPAYVERMSLGATVVASFMTAMIVGSATGPYPIGRLSDVVDRRIVIMTVSALAMAVEIALVVAGKGPPTLLYGLAFALGLFTSVVYPLISAHANDRQAQEGAVHLSSTLLFLYCIGAVVGPSLASFLMTSFGDRMLFVHNAAIHAVLAGFVLWRMFERAAPDLRLEREEPPGTAAHHPVP</sequence>
<dbReference type="EMBL" id="JASJEV010000013">
    <property type="protein sequence ID" value="MDJ1159836.1"/>
    <property type="molecule type" value="Genomic_DNA"/>
</dbReference>
<protein>
    <submittedName>
        <fullName evidence="6">MFS transporter</fullName>
    </submittedName>
</protein>
<feature type="transmembrane region" description="Helical" evidence="4">
    <location>
        <begin position="7"/>
        <end position="31"/>
    </location>
</feature>
<feature type="domain" description="Major facilitator superfamily (MFS) profile" evidence="5">
    <location>
        <begin position="199"/>
        <end position="400"/>
    </location>
</feature>
<gene>
    <name evidence="6" type="ORF">QNA08_16575</name>
</gene>
<reference evidence="6 7" key="1">
    <citation type="submission" date="2023-05" db="EMBL/GenBank/DDBJ databases">
        <title>Chelatococcus sp. nov., a moderately thermophilic bacterium isolated from hot spring microbial mat.</title>
        <authorList>
            <person name="Hu C.-J."/>
            <person name="Li W.-J."/>
        </authorList>
    </citation>
    <scope>NUCLEOTIDE SEQUENCE [LARGE SCALE GENOMIC DNA]</scope>
    <source>
        <strain evidence="6 7">SYSU G07232</strain>
    </source>
</reference>
<feature type="transmembrane region" description="Helical" evidence="4">
    <location>
        <begin position="156"/>
        <end position="175"/>
    </location>
</feature>
<feature type="transmembrane region" description="Helical" evidence="4">
    <location>
        <begin position="357"/>
        <end position="376"/>
    </location>
</feature>
<keyword evidence="3 4" id="KW-0472">Membrane</keyword>
<name>A0ABT7AMQ6_9HYPH</name>
<dbReference type="PANTHER" id="PTHR23521">
    <property type="entry name" value="TRANSPORTER MFS SUPERFAMILY"/>
    <property type="match status" value="1"/>
</dbReference>
<feature type="transmembrane region" description="Helical" evidence="4">
    <location>
        <begin position="43"/>
        <end position="61"/>
    </location>
</feature>
<dbReference type="RefSeq" id="WP_283741835.1">
    <property type="nucleotide sequence ID" value="NZ_JASJEV010000013.1"/>
</dbReference>
<feature type="transmembrane region" description="Helical" evidence="4">
    <location>
        <begin position="196"/>
        <end position="218"/>
    </location>
</feature>
<accession>A0ABT7AMQ6</accession>
<dbReference type="InterPro" id="IPR036259">
    <property type="entry name" value="MFS_trans_sf"/>
</dbReference>
<dbReference type="Pfam" id="PF07690">
    <property type="entry name" value="MFS_1"/>
    <property type="match status" value="1"/>
</dbReference>
<dbReference type="Proteomes" id="UP001321492">
    <property type="component" value="Unassembled WGS sequence"/>
</dbReference>
<feature type="transmembrane region" description="Helical" evidence="4">
    <location>
        <begin position="73"/>
        <end position="92"/>
    </location>
</feature>
<dbReference type="PROSITE" id="PS50850">
    <property type="entry name" value="MFS"/>
    <property type="match status" value="1"/>
</dbReference>
<evidence type="ECO:0000259" key="5">
    <source>
        <dbReference type="PROSITE" id="PS50850"/>
    </source>
</evidence>
<evidence type="ECO:0000313" key="7">
    <source>
        <dbReference type="Proteomes" id="UP001321492"/>
    </source>
</evidence>
<feature type="transmembrane region" description="Helical" evidence="4">
    <location>
        <begin position="264"/>
        <end position="284"/>
    </location>
</feature>
<feature type="transmembrane region" description="Helical" evidence="4">
    <location>
        <begin position="330"/>
        <end position="351"/>
    </location>
</feature>
<keyword evidence="2 4" id="KW-1133">Transmembrane helix</keyword>
<dbReference type="Gene3D" id="1.20.1250.20">
    <property type="entry name" value="MFS general substrate transporter like domains"/>
    <property type="match status" value="2"/>
</dbReference>
<organism evidence="6 7">
    <name type="scientific">Chelatococcus albus</name>
    <dbReference type="NCBI Taxonomy" id="3047466"/>
    <lineage>
        <taxon>Bacteria</taxon>
        <taxon>Pseudomonadati</taxon>
        <taxon>Pseudomonadota</taxon>
        <taxon>Alphaproteobacteria</taxon>
        <taxon>Hyphomicrobiales</taxon>
        <taxon>Chelatococcaceae</taxon>
        <taxon>Chelatococcus</taxon>
    </lineage>
</organism>
<feature type="transmembrane region" description="Helical" evidence="4">
    <location>
        <begin position="98"/>
        <end position="119"/>
    </location>
</feature>
<dbReference type="InterPro" id="IPR047200">
    <property type="entry name" value="MFS_YcaD-like"/>
</dbReference>
<dbReference type="CDD" id="cd17477">
    <property type="entry name" value="MFS_YcaD_like"/>
    <property type="match status" value="1"/>
</dbReference>
<evidence type="ECO:0000256" key="2">
    <source>
        <dbReference type="ARBA" id="ARBA00022989"/>
    </source>
</evidence>
<feature type="transmembrane region" description="Helical" evidence="4">
    <location>
        <begin position="230"/>
        <end position="252"/>
    </location>
</feature>
<evidence type="ECO:0000256" key="1">
    <source>
        <dbReference type="ARBA" id="ARBA00022692"/>
    </source>
</evidence>
<keyword evidence="7" id="KW-1185">Reference proteome</keyword>
<evidence type="ECO:0000313" key="6">
    <source>
        <dbReference type="EMBL" id="MDJ1159836.1"/>
    </source>
</evidence>
<feature type="transmembrane region" description="Helical" evidence="4">
    <location>
        <begin position="290"/>
        <end position="309"/>
    </location>
</feature>
<comment type="caution">
    <text evidence="6">The sequence shown here is derived from an EMBL/GenBank/DDBJ whole genome shotgun (WGS) entry which is preliminary data.</text>
</comment>
<evidence type="ECO:0000256" key="4">
    <source>
        <dbReference type="SAM" id="Phobius"/>
    </source>
</evidence>
<dbReference type="SUPFAM" id="SSF103473">
    <property type="entry name" value="MFS general substrate transporter"/>
    <property type="match status" value="1"/>
</dbReference>
<proteinExistence type="predicted"/>
<dbReference type="InterPro" id="IPR011701">
    <property type="entry name" value="MFS"/>
</dbReference>
<evidence type="ECO:0000256" key="3">
    <source>
        <dbReference type="ARBA" id="ARBA00023136"/>
    </source>
</evidence>